<keyword evidence="4" id="KW-0547">Nucleotide-binding</keyword>
<evidence type="ECO:0000256" key="5">
    <source>
        <dbReference type="ARBA" id="ARBA00022840"/>
    </source>
</evidence>
<gene>
    <name evidence="14" type="ORF">KJF94_00640</name>
</gene>
<organism evidence="14 15">
    <name type="scientific">Pseudomonas hormoni</name>
    <dbReference type="NCBI Taxonomy" id="3093767"/>
    <lineage>
        <taxon>Bacteria</taxon>
        <taxon>Pseudomonadati</taxon>
        <taxon>Pseudomonadota</taxon>
        <taxon>Gammaproteobacteria</taxon>
        <taxon>Pseudomonadales</taxon>
        <taxon>Pseudomonadaceae</taxon>
        <taxon>Pseudomonas</taxon>
    </lineage>
</organism>
<proteinExistence type="predicted"/>
<sequence length="388" mass="43173">MQILNLHSLFSSTVHSDVFINNLSLPGDESQMMLDARTDIRTRLRDELPKRLREALEDAGAAPRPRFFTQGSWAYKTLNAPCKEPQQADLDDGTYLPFSYIESAPPSEMSSILFNAVEDILGELGVEKGWTLVTENPNCTRLEIDSDKHIDVPVYSIPDTEFALLTKAAVALESRGIAMDAAAAIDDNWDLMPTHGVLMATKTNGWRDSDPRPVKDWVNNEVGIKGEQLRRVMRYIKAWRDHQTWDPDKDPKSILLMVATAEAFDVSVHGHDDVALAKVCERLPEILRGKVINPVTLDRPTDKQEDLAARLDRDGIRDLLISRMENLSRCINHAIYECGDPEKACVILRSEFGIRLPNDPNRVVVESVKAVAPLATAAAKPVGDITAG</sequence>
<evidence type="ECO:0000313" key="14">
    <source>
        <dbReference type="EMBL" id="QVW24124.1"/>
    </source>
</evidence>
<evidence type="ECO:0000313" key="15">
    <source>
        <dbReference type="Proteomes" id="UP000681155"/>
    </source>
</evidence>
<dbReference type="Pfam" id="PF21654">
    <property type="entry name" value="DncV-like_NTFase"/>
    <property type="match status" value="1"/>
</dbReference>
<dbReference type="EMBL" id="CP075566">
    <property type="protein sequence ID" value="QVW24124.1"/>
    <property type="molecule type" value="Genomic_DNA"/>
</dbReference>
<dbReference type="InterPro" id="IPR048446">
    <property type="entry name" value="DncV_C"/>
</dbReference>
<evidence type="ECO:0000256" key="8">
    <source>
        <dbReference type="ARBA" id="ARBA00023118"/>
    </source>
</evidence>
<keyword evidence="7" id="KW-0546">Nucleotide metabolism</keyword>
<reference evidence="14 15" key="1">
    <citation type="submission" date="2021-05" db="EMBL/GenBank/DDBJ databases">
        <title>Complete genome of the cytokinin-producing biocontrol strain Pseudomonas fluorescens G20-18.</title>
        <authorList>
            <person name="Nielsen T.K."/>
            <person name="Mekureyaw M.F."/>
            <person name="Hansen L.H."/>
            <person name="Nicolaisen M.H."/>
            <person name="Roitsch T.G."/>
            <person name="Hennessy R.C."/>
        </authorList>
    </citation>
    <scope>NUCLEOTIDE SEQUENCE [LARGE SCALE GENOMIC DNA]</scope>
    <source>
        <strain evidence="14 15">G20-18</strain>
    </source>
</reference>
<keyword evidence="3" id="KW-0479">Metal-binding</keyword>
<evidence type="ECO:0000259" key="13">
    <source>
        <dbReference type="Pfam" id="PF21713"/>
    </source>
</evidence>
<dbReference type="InterPro" id="IPR048445">
    <property type="entry name" value="DncV-like_NTFase"/>
</dbReference>
<evidence type="ECO:0000256" key="11">
    <source>
        <dbReference type="ARBA" id="ARBA00048304"/>
    </source>
</evidence>
<keyword evidence="1" id="KW-0808">Transferase</keyword>
<evidence type="ECO:0000256" key="6">
    <source>
        <dbReference type="ARBA" id="ARBA00022842"/>
    </source>
</evidence>
<accession>A0ABX8EZC2</accession>
<keyword evidence="5" id="KW-0067">ATP-binding</keyword>
<keyword evidence="15" id="KW-1185">Reference proteome</keyword>
<dbReference type="InterPro" id="IPR047805">
    <property type="entry name" value="GAMP_synthase"/>
</dbReference>
<evidence type="ECO:0000256" key="7">
    <source>
        <dbReference type="ARBA" id="ARBA00023080"/>
    </source>
</evidence>
<dbReference type="RefSeq" id="WP_214380618.1">
    <property type="nucleotide sequence ID" value="NZ_CP075566.1"/>
</dbReference>
<keyword evidence="2" id="KW-0548">Nucleotidyltransferase</keyword>
<evidence type="ECO:0000256" key="3">
    <source>
        <dbReference type="ARBA" id="ARBA00022723"/>
    </source>
</evidence>
<keyword evidence="9" id="KW-0342">GTP-binding</keyword>
<evidence type="ECO:0000256" key="2">
    <source>
        <dbReference type="ARBA" id="ARBA00022695"/>
    </source>
</evidence>
<dbReference type="Pfam" id="PF21713">
    <property type="entry name" value="DncV_C"/>
    <property type="match status" value="1"/>
</dbReference>
<feature type="domain" description="Cyclic GMP-AMP synthase DncV-like nucleotidyltransferase" evidence="12">
    <location>
        <begin position="65"/>
        <end position="155"/>
    </location>
</feature>
<dbReference type="Proteomes" id="UP000681155">
    <property type="component" value="Chromosome"/>
</dbReference>
<evidence type="ECO:0000256" key="9">
    <source>
        <dbReference type="ARBA" id="ARBA00023134"/>
    </source>
</evidence>
<evidence type="ECO:0000256" key="4">
    <source>
        <dbReference type="ARBA" id="ARBA00022741"/>
    </source>
</evidence>
<evidence type="ECO:0000256" key="1">
    <source>
        <dbReference type="ARBA" id="ARBA00022679"/>
    </source>
</evidence>
<keyword evidence="6" id="KW-0460">Magnesium</keyword>
<feature type="domain" description="Cyclic GMP-AMP synthase C-terminal" evidence="13">
    <location>
        <begin position="226"/>
        <end position="359"/>
    </location>
</feature>
<keyword evidence="8" id="KW-0051">Antiviral defense</keyword>
<evidence type="ECO:0000256" key="10">
    <source>
        <dbReference type="ARBA" id="ARBA00044145"/>
    </source>
</evidence>
<comment type="catalytic activity">
    <reaction evidence="11">
        <text>GTP + ATP = 3',3'-cGAMP + 2 diphosphate</text>
        <dbReference type="Rhea" id="RHEA:35647"/>
        <dbReference type="ChEBI" id="CHEBI:30616"/>
        <dbReference type="ChEBI" id="CHEBI:33019"/>
        <dbReference type="ChEBI" id="CHEBI:37565"/>
        <dbReference type="ChEBI" id="CHEBI:71501"/>
    </reaction>
    <physiologicalReaction direction="left-to-right" evidence="11">
        <dbReference type="Rhea" id="RHEA:35648"/>
    </physiologicalReaction>
</comment>
<protein>
    <recommendedName>
        <fullName evidence="10">Cyclic GMP-AMP synthase</fullName>
    </recommendedName>
</protein>
<evidence type="ECO:0000259" key="12">
    <source>
        <dbReference type="Pfam" id="PF21654"/>
    </source>
</evidence>
<name>A0ABX8EZC2_9PSED</name>
<dbReference type="NCBIfam" id="NF041078">
    <property type="entry name" value="cGAS"/>
    <property type="match status" value="1"/>
</dbReference>